<feature type="domain" description="Tape measure protein N-terminal" evidence="3">
    <location>
        <begin position="166"/>
        <end position="352"/>
    </location>
</feature>
<keyword evidence="1" id="KW-1245">Viral tail assembly</keyword>
<keyword evidence="1" id="KW-1188">Viral release from host cell</keyword>
<evidence type="ECO:0000256" key="2">
    <source>
        <dbReference type="SAM" id="MobiDB-lite"/>
    </source>
</evidence>
<feature type="region of interest" description="Disordered" evidence="2">
    <location>
        <begin position="1"/>
        <end position="28"/>
    </location>
</feature>
<proteinExistence type="predicted"/>
<organism evidence="4">
    <name type="scientific">uncultured Caudovirales phage</name>
    <dbReference type="NCBI Taxonomy" id="2100421"/>
    <lineage>
        <taxon>Viruses</taxon>
        <taxon>Duplodnaviria</taxon>
        <taxon>Heunggongvirae</taxon>
        <taxon>Uroviricota</taxon>
        <taxon>Caudoviricetes</taxon>
        <taxon>Peduoviridae</taxon>
        <taxon>Maltschvirus</taxon>
        <taxon>Maltschvirus maltsch</taxon>
    </lineage>
</organism>
<dbReference type="Pfam" id="PF20155">
    <property type="entry name" value="TMP_3"/>
    <property type="match status" value="1"/>
</dbReference>
<feature type="compositionally biased region" description="Polar residues" evidence="2">
    <location>
        <begin position="17"/>
        <end position="28"/>
    </location>
</feature>
<evidence type="ECO:0000256" key="1">
    <source>
        <dbReference type="ARBA" id="ARBA00022465"/>
    </source>
</evidence>
<protein>
    <submittedName>
        <fullName evidence="4">Caudovirus, tape measure, N-terminal</fullName>
    </submittedName>
</protein>
<accession>A0A6J5QE04</accession>
<dbReference type="NCBIfam" id="TIGR02675">
    <property type="entry name" value="tape_meas_nterm"/>
    <property type="match status" value="1"/>
</dbReference>
<name>A0A6J5QE04_9CAUD</name>
<sequence length="1084" mass="116491">MAGENDGPKLGFEVDTSGLTKAQQETAKTQKSVEDLAGSMKKLADGTKVSASEWAIMNKTFDLAGGHGMKAADALNVMRTRQQDATKSTKEHSEAMHGAAGAAGELAEMIGHDIGHGLSHAFGTLGVSMAKAGEYASTLLGRGGLLAVGVTAATVAYYEFNKELSHHVDQLTTWNQKLTYAIGTQVQATDTFNHLYESAQRLGAPLGSVIDQFGQLSASGRSIGASRQEMERFVEIIGKIGNVSGASPDQVSGGVQSLSRMLADGHIEGRALYALLNRFPGLAIEIAKGFGVSVEQLKLMGTNGELSGKKLMDAILSREPDLDKMMKDMPTKFSEATTRMGNAWDEMIAKFGKKVGAQASGVFQAGMLTRLFEFAGHGMDDKDPAKDLEWQRKRYMENTEPLTTLKIGALGPGDTKEHRDEMIAYHASILIEAYKKAAPSLAALPAADAKAKEDAERAPVMRGLTIAQERDTLTATQKRLQVNIKDIEDSLGTGRETEEEGKRLRSTLVLLQTQLRLSGSAFEILTRKTHEMASDMHNFGGSTTGLAFGSEVRGILDQSAKEGRAVSFTQAGREVVNQRAMQGLASAEGIEYGAEKTRRRTELVGRDREYTRNVTAGEAGMDWLRQNVPDGAPITSKLIEAINAQIRAAEHAAEAMDAEALAEGRLRDVIDMRAHNARQQVIGEGPEAVRRATAEAAAREADRKLPGSGQFVLNQEGRRAEERRNVRVDALTQSTLYQQRQIETGGDPAAMRRLAVEQRVLQSNREGGGQKAEDLIRSDEANKITIAYQQQVRSLKEQTVLANQMAALNGLSRQEETVQVALLQKEKELLASGVDYTHDEYMNIMRTTEALARANINLEAMREQSNDIRGIWEAAGQGIGDAFNNSLFSAFQKGETMGQKFANGMAAMLRNVGSQMMNALVFNPMTKSLSAAGDEFLGPLFKSMGFLRPGQTSGAGAAAATSGGIPLIGDFPVMAAVGHTGWDVGSPASSNRSVPMAMFTGAPRFHKGLGPNEFPAILERGETVTPRGGKSGGDMNVVNNITVTSSGDAQKDGDIIAARVTDAMRGVARSVITDELRPGGVLRK</sequence>
<dbReference type="InterPro" id="IPR013491">
    <property type="entry name" value="Tape_meas_N"/>
</dbReference>
<evidence type="ECO:0000259" key="3">
    <source>
        <dbReference type="Pfam" id="PF20155"/>
    </source>
</evidence>
<evidence type="ECO:0000313" key="4">
    <source>
        <dbReference type="EMBL" id="CAB4180556.1"/>
    </source>
</evidence>
<gene>
    <name evidence="4" type="ORF">UFOVP1040_76</name>
</gene>
<reference evidence="4" key="1">
    <citation type="submission" date="2020-05" db="EMBL/GenBank/DDBJ databases">
        <authorList>
            <person name="Chiriac C."/>
            <person name="Salcher M."/>
            <person name="Ghai R."/>
            <person name="Kavagutti S V."/>
        </authorList>
    </citation>
    <scope>NUCLEOTIDE SEQUENCE</scope>
</reference>
<dbReference type="EMBL" id="LR796994">
    <property type="protein sequence ID" value="CAB4180556.1"/>
    <property type="molecule type" value="Genomic_DNA"/>
</dbReference>
<dbReference type="GO" id="GO:0098003">
    <property type="term" value="P:viral tail assembly"/>
    <property type="evidence" value="ECO:0007669"/>
    <property type="project" value="UniProtKB-KW"/>
</dbReference>